<dbReference type="PANTHER" id="PTHR43818:SF11">
    <property type="entry name" value="BCDNA.GH03377"/>
    <property type="match status" value="1"/>
</dbReference>
<gene>
    <name evidence="4" type="ORF">ACFPET_06120</name>
</gene>
<dbReference type="PANTHER" id="PTHR43818">
    <property type="entry name" value="BCDNA.GH03377"/>
    <property type="match status" value="1"/>
</dbReference>
<dbReference type="SUPFAM" id="SSF55347">
    <property type="entry name" value="Glyceraldehyde-3-phosphate dehydrogenase-like, C-terminal domain"/>
    <property type="match status" value="1"/>
</dbReference>
<comment type="caution">
    <text evidence="4">The sequence shown here is derived from an EMBL/GenBank/DDBJ whole genome shotgun (WGS) entry which is preliminary data.</text>
</comment>
<dbReference type="EMBL" id="JBHSDK010000009">
    <property type="protein sequence ID" value="MFC4334769.1"/>
    <property type="molecule type" value="Genomic_DNA"/>
</dbReference>
<dbReference type="Gene3D" id="3.30.360.10">
    <property type="entry name" value="Dihydrodipicolinate Reductase, domain 2"/>
    <property type="match status" value="1"/>
</dbReference>
<dbReference type="Pfam" id="PF22725">
    <property type="entry name" value="GFO_IDH_MocA_C3"/>
    <property type="match status" value="1"/>
</dbReference>
<feature type="domain" description="Gfo/Idh/MocA-like oxidoreductase N-terminal" evidence="2">
    <location>
        <begin position="6"/>
        <end position="118"/>
    </location>
</feature>
<reference evidence="5" key="1">
    <citation type="journal article" date="2019" name="Int. J. Syst. Evol. Microbiol.">
        <title>The Global Catalogue of Microorganisms (GCM) 10K type strain sequencing project: providing services to taxonomists for standard genome sequencing and annotation.</title>
        <authorList>
            <consortium name="The Broad Institute Genomics Platform"/>
            <consortium name="The Broad Institute Genome Sequencing Center for Infectious Disease"/>
            <person name="Wu L."/>
            <person name="Ma J."/>
        </authorList>
    </citation>
    <scope>NUCLEOTIDE SEQUENCE [LARGE SCALE GENOMIC DNA]</scope>
    <source>
        <strain evidence="5">IBRC-M 10908</strain>
    </source>
</reference>
<evidence type="ECO:0000256" key="1">
    <source>
        <dbReference type="ARBA" id="ARBA00023002"/>
    </source>
</evidence>
<dbReference type="InterPro" id="IPR000683">
    <property type="entry name" value="Gfo/Idh/MocA-like_OxRdtase_N"/>
</dbReference>
<evidence type="ECO:0000313" key="4">
    <source>
        <dbReference type="EMBL" id="MFC4334769.1"/>
    </source>
</evidence>
<dbReference type="RefSeq" id="WP_380618789.1">
    <property type="nucleotide sequence ID" value="NZ_JBHSDK010000009.1"/>
</dbReference>
<proteinExistence type="predicted"/>
<keyword evidence="5" id="KW-1185">Reference proteome</keyword>
<keyword evidence="1" id="KW-0560">Oxidoreductase</keyword>
<evidence type="ECO:0000259" key="3">
    <source>
        <dbReference type="Pfam" id="PF22725"/>
    </source>
</evidence>
<name>A0ABV8TVD8_9ACTN</name>
<evidence type="ECO:0000313" key="5">
    <source>
        <dbReference type="Proteomes" id="UP001595823"/>
    </source>
</evidence>
<dbReference type="SUPFAM" id="SSF51735">
    <property type="entry name" value="NAD(P)-binding Rossmann-fold domains"/>
    <property type="match status" value="1"/>
</dbReference>
<sequence>MTTTPVRIGLVGTGHWARTAHAAALSAHDGVDFTGVWGRDSAKTAALAEEYGVQAYPSFRAMLDSVDAVAFAVPPNVQAGYAIEAARAGKHLFLDKPTALTVEDAAALATETAERDRASVVFFKWRFDPPTADFARRGADGTWDYGRAVMRNDALAEGSPYAPSQWRHDEGGLWDVGPHALSLLLPALGPVDAVSAVGSSHSTTTVLLHHRDGGASTMALSLKTPREASEMEVVIAGESGSERLPDWGRTPVPAYHSALDELLHQITTGENRHGCDAAFGRDVVAVLSAADEAARTGAVVSPA</sequence>
<organism evidence="4 5">
    <name type="scientific">Salininema proteolyticum</name>
    <dbReference type="NCBI Taxonomy" id="1607685"/>
    <lineage>
        <taxon>Bacteria</taxon>
        <taxon>Bacillati</taxon>
        <taxon>Actinomycetota</taxon>
        <taxon>Actinomycetes</taxon>
        <taxon>Glycomycetales</taxon>
        <taxon>Glycomycetaceae</taxon>
        <taxon>Salininema</taxon>
    </lineage>
</organism>
<dbReference type="Proteomes" id="UP001595823">
    <property type="component" value="Unassembled WGS sequence"/>
</dbReference>
<dbReference type="Pfam" id="PF01408">
    <property type="entry name" value="GFO_IDH_MocA"/>
    <property type="match status" value="1"/>
</dbReference>
<protein>
    <submittedName>
        <fullName evidence="4">Gfo/Idh/MocA family protein</fullName>
    </submittedName>
</protein>
<dbReference type="InterPro" id="IPR050463">
    <property type="entry name" value="Gfo/Idh/MocA_oxidrdct_glycsds"/>
</dbReference>
<dbReference type="Gene3D" id="3.40.50.720">
    <property type="entry name" value="NAD(P)-binding Rossmann-like Domain"/>
    <property type="match status" value="1"/>
</dbReference>
<accession>A0ABV8TVD8</accession>
<dbReference type="InterPro" id="IPR055170">
    <property type="entry name" value="GFO_IDH_MocA-like_dom"/>
</dbReference>
<feature type="domain" description="GFO/IDH/MocA-like oxidoreductase" evidence="3">
    <location>
        <begin position="138"/>
        <end position="241"/>
    </location>
</feature>
<evidence type="ECO:0000259" key="2">
    <source>
        <dbReference type="Pfam" id="PF01408"/>
    </source>
</evidence>
<dbReference type="InterPro" id="IPR036291">
    <property type="entry name" value="NAD(P)-bd_dom_sf"/>
</dbReference>